<name>A0ABY4W1T1_9PROT</name>
<dbReference type="Proteomes" id="UP001056291">
    <property type="component" value="Chromosome"/>
</dbReference>
<dbReference type="InterPro" id="IPR011856">
    <property type="entry name" value="tRNA_endonuc-like_dom_sf"/>
</dbReference>
<dbReference type="Gene3D" id="3.40.1350.10">
    <property type="match status" value="1"/>
</dbReference>
<dbReference type="InterPro" id="IPR003509">
    <property type="entry name" value="UPF0102_YraN-like"/>
</dbReference>
<organism evidence="3 4">
    <name type="scientific">Sneathiella marina</name>
    <dbReference type="NCBI Taxonomy" id="2950108"/>
    <lineage>
        <taxon>Bacteria</taxon>
        <taxon>Pseudomonadati</taxon>
        <taxon>Pseudomonadota</taxon>
        <taxon>Alphaproteobacteria</taxon>
        <taxon>Sneathiellales</taxon>
        <taxon>Sneathiellaceae</taxon>
        <taxon>Sneathiella</taxon>
    </lineage>
</organism>
<protein>
    <recommendedName>
        <fullName evidence="2">UPF0102 protein NBZ79_18430</fullName>
    </recommendedName>
</protein>
<sequence length="126" mass="15002">MAHLRKDEQRQNRKRAYFRGRTAETLASAYLRCKGYHIVARGYRKPFGEIDIIARRNNLLIAVEVKSRHQMQAALYAVSTKQKYRINKALEAFVMERPRFSDFTLRMDVLLFTSFLRLPRHIENAW</sequence>
<evidence type="ECO:0000313" key="3">
    <source>
        <dbReference type="EMBL" id="USG61137.1"/>
    </source>
</evidence>
<comment type="similarity">
    <text evidence="1 2">Belongs to the UPF0102 family.</text>
</comment>
<dbReference type="HAMAP" id="MF_00048">
    <property type="entry name" value="UPF0102"/>
    <property type="match status" value="1"/>
</dbReference>
<gene>
    <name evidence="3" type="ORF">NBZ79_18430</name>
</gene>
<evidence type="ECO:0000256" key="2">
    <source>
        <dbReference type="HAMAP-Rule" id="MF_00048"/>
    </source>
</evidence>
<dbReference type="SUPFAM" id="SSF52980">
    <property type="entry name" value="Restriction endonuclease-like"/>
    <property type="match status" value="1"/>
</dbReference>
<dbReference type="NCBIfam" id="NF009151">
    <property type="entry name" value="PRK12497.1-5"/>
    <property type="match status" value="1"/>
</dbReference>
<proteinExistence type="inferred from homology"/>
<dbReference type="RefSeq" id="WP_251934124.1">
    <property type="nucleotide sequence ID" value="NZ_CP098747.1"/>
</dbReference>
<dbReference type="PANTHER" id="PTHR34039:SF1">
    <property type="entry name" value="UPF0102 PROTEIN YRAN"/>
    <property type="match status" value="1"/>
</dbReference>
<reference evidence="3" key="1">
    <citation type="submission" date="2022-06" db="EMBL/GenBank/DDBJ databases">
        <title>Sneathiella actinostolidae sp. nov., isolated from a sea anemonein the Western Pacific Ocean.</title>
        <authorList>
            <person name="Wei M.J."/>
        </authorList>
    </citation>
    <scope>NUCLEOTIDE SEQUENCE</scope>
    <source>
        <strain evidence="3">PHK-P5</strain>
    </source>
</reference>
<evidence type="ECO:0000313" key="4">
    <source>
        <dbReference type="Proteomes" id="UP001056291"/>
    </source>
</evidence>
<dbReference type="InterPro" id="IPR011335">
    <property type="entry name" value="Restrct_endonuc-II-like"/>
</dbReference>
<dbReference type="Pfam" id="PF02021">
    <property type="entry name" value="UPF0102"/>
    <property type="match status" value="1"/>
</dbReference>
<accession>A0ABY4W1T1</accession>
<evidence type="ECO:0000256" key="1">
    <source>
        <dbReference type="ARBA" id="ARBA00006738"/>
    </source>
</evidence>
<dbReference type="EMBL" id="CP098747">
    <property type="protein sequence ID" value="USG61137.1"/>
    <property type="molecule type" value="Genomic_DNA"/>
</dbReference>
<dbReference type="PANTHER" id="PTHR34039">
    <property type="entry name" value="UPF0102 PROTEIN YRAN"/>
    <property type="match status" value="1"/>
</dbReference>
<keyword evidence="4" id="KW-1185">Reference proteome</keyword>